<feature type="transmembrane region" description="Helical" evidence="13">
    <location>
        <begin position="69"/>
        <end position="89"/>
    </location>
</feature>
<sequence>MSQETDHSIDIDAHEVLGGKAHPTEMHIAEGFLPPAHAVAWTIAAAPFVVHGAMQVVATVKRQPSAGPLLAAVGAFSFVMSAIKLPSVTGSSSHPTGTGLGTAIFRPPVMAFLGTIVLLFQALLLAHGGITTLGANAFSMAIAGPWAGFAVFFALRKAGVGVLPAVFALAFVADLFTYIVTSFQLALAFPSAEGGFGESFVEFMGVFAITQIPLAIVEGLITVVVVRVLMQVASSELLNLGFLKSKEVPVGADEEPRSSEPEEVQR</sequence>
<reference evidence="14 15" key="1">
    <citation type="journal article" date="2019" name="Emerg. Microbes Infect.">
        <title>Comprehensive subspecies identification of 175 nontuberculous mycobacteria species based on 7547 genomic profiles.</title>
        <authorList>
            <person name="Matsumoto Y."/>
            <person name="Kinjo T."/>
            <person name="Motooka D."/>
            <person name="Nabeya D."/>
            <person name="Jung N."/>
            <person name="Uechi K."/>
            <person name="Horii T."/>
            <person name="Iida T."/>
            <person name="Fujita J."/>
            <person name="Nakamura S."/>
        </authorList>
    </citation>
    <scope>NUCLEOTIDE SEQUENCE [LARGE SCALE GENOMIC DNA]</scope>
    <source>
        <strain evidence="14 15">JCM 12603</strain>
    </source>
</reference>
<dbReference type="GO" id="GO:0015087">
    <property type="term" value="F:cobalt ion transmembrane transporter activity"/>
    <property type="evidence" value="ECO:0007669"/>
    <property type="project" value="UniProtKB-UniRule"/>
</dbReference>
<proteinExistence type="inferred from homology"/>
<name>A0A6N4VFG4_9MYCO</name>
<dbReference type="GO" id="GO:0009236">
    <property type="term" value="P:cobalamin biosynthetic process"/>
    <property type="evidence" value="ECO:0007669"/>
    <property type="project" value="UniProtKB-UniRule"/>
</dbReference>
<evidence type="ECO:0000256" key="6">
    <source>
        <dbReference type="ARBA" id="ARBA00022573"/>
    </source>
</evidence>
<evidence type="ECO:0000256" key="2">
    <source>
        <dbReference type="ARBA" id="ARBA00004953"/>
    </source>
</evidence>
<dbReference type="Pfam" id="PF01891">
    <property type="entry name" value="CbiM"/>
    <property type="match status" value="1"/>
</dbReference>
<dbReference type="Proteomes" id="UP000466785">
    <property type="component" value="Chromosome"/>
</dbReference>
<comment type="subcellular location">
    <subcellularLocation>
        <location evidence="1">Cell inner membrane</location>
        <topology evidence="1">Multi-pass membrane protein</topology>
    </subcellularLocation>
    <subcellularLocation>
        <location evidence="13">Cell membrane</location>
        <topology evidence="13">Multi-pass membrane protein</topology>
    </subcellularLocation>
</comment>
<keyword evidence="10 13" id="KW-0472">Membrane</keyword>
<evidence type="ECO:0000313" key="15">
    <source>
        <dbReference type="Proteomes" id="UP000466785"/>
    </source>
</evidence>
<feature type="transmembrane region" description="Helical" evidence="13">
    <location>
        <begin position="161"/>
        <end position="188"/>
    </location>
</feature>
<dbReference type="UniPathway" id="UPA00148"/>
<feature type="transmembrane region" description="Helical" evidence="13">
    <location>
        <begin position="109"/>
        <end position="126"/>
    </location>
</feature>
<feature type="transmembrane region" description="Helical" evidence="13">
    <location>
        <begin position="133"/>
        <end position="155"/>
    </location>
</feature>
<comment type="subunit">
    <text evidence="13">Forms an energy-coupling factor (ECF) transporter complex composed of an ATP-binding protein (A component, CbiO), a transmembrane protein (T component, CbiQ) and 2 possible substrate-capture proteins (S components, CbiM and CbiN) of unknown stoichimetry.</text>
</comment>
<evidence type="ECO:0000256" key="12">
    <source>
        <dbReference type="ARBA" id="ARBA00060918"/>
    </source>
</evidence>
<dbReference type="EMBL" id="AP022570">
    <property type="protein sequence ID" value="BBX54426.1"/>
    <property type="molecule type" value="Genomic_DNA"/>
</dbReference>
<protein>
    <recommendedName>
        <fullName evidence="13">Cobalt transport protein CbiM</fullName>
    </recommendedName>
    <alternativeName>
        <fullName evidence="13">Energy-coupling factor transporter probable substrate-capture protein CbiM</fullName>
        <shortName evidence="13">ECF transporter S component CbiM</shortName>
    </alternativeName>
</protein>
<keyword evidence="6 13" id="KW-0169">Cobalamin biosynthesis</keyword>
<dbReference type="GO" id="GO:0043190">
    <property type="term" value="C:ATP-binding cassette (ABC) transporter complex"/>
    <property type="evidence" value="ECO:0007669"/>
    <property type="project" value="InterPro"/>
</dbReference>
<dbReference type="NCBIfam" id="TIGR00123">
    <property type="entry name" value="cbiM"/>
    <property type="match status" value="1"/>
</dbReference>
<comment type="similarity">
    <text evidence="12 13">Belongs to the CbiM family.</text>
</comment>
<dbReference type="HAMAP" id="MF_01462">
    <property type="entry name" value="CbiM"/>
    <property type="match status" value="1"/>
</dbReference>
<evidence type="ECO:0000256" key="8">
    <source>
        <dbReference type="ARBA" id="ARBA00022989"/>
    </source>
</evidence>
<keyword evidence="8 13" id="KW-1133">Transmembrane helix</keyword>
<evidence type="ECO:0000256" key="1">
    <source>
        <dbReference type="ARBA" id="ARBA00004429"/>
    </source>
</evidence>
<keyword evidence="4 13" id="KW-0813">Transport</keyword>
<gene>
    <name evidence="14" type="primary">cbiM_2</name>
    <name evidence="13" type="synonym">cbiM</name>
    <name evidence="14" type="ORF">MPOR_54520</name>
</gene>
<dbReference type="Gene3D" id="1.10.1760.20">
    <property type="match status" value="1"/>
</dbReference>
<keyword evidence="3 13" id="KW-0171">Cobalt transport</keyword>
<dbReference type="FunFam" id="1.10.1760.20:FF:000001">
    <property type="entry name" value="Cobalt transport protein CbiM"/>
    <property type="match status" value="1"/>
</dbReference>
<evidence type="ECO:0000256" key="13">
    <source>
        <dbReference type="HAMAP-Rule" id="MF_01462"/>
    </source>
</evidence>
<dbReference type="InterPro" id="IPR018024">
    <property type="entry name" value="CbiM"/>
</dbReference>
<dbReference type="AlphaFoldDB" id="A0A6N4VFG4"/>
<keyword evidence="7 13" id="KW-0812">Transmembrane</keyword>
<evidence type="ECO:0000256" key="5">
    <source>
        <dbReference type="ARBA" id="ARBA00022475"/>
    </source>
</evidence>
<comment type="pathway">
    <text evidence="2 13">Cofactor biosynthesis; adenosylcobalamin biosynthesis.</text>
</comment>
<evidence type="ECO:0000256" key="4">
    <source>
        <dbReference type="ARBA" id="ARBA00022448"/>
    </source>
</evidence>
<keyword evidence="15" id="KW-1185">Reference proteome</keyword>
<evidence type="ECO:0000256" key="7">
    <source>
        <dbReference type="ARBA" id="ARBA00022692"/>
    </source>
</evidence>
<dbReference type="PANTHER" id="PTHR43627">
    <property type="match status" value="1"/>
</dbReference>
<evidence type="ECO:0000256" key="9">
    <source>
        <dbReference type="ARBA" id="ARBA00023065"/>
    </source>
</evidence>
<feature type="transmembrane region" description="Helical" evidence="13">
    <location>
        <begin position="38"/>
        <end position="57"/>
    </location>
</feature>
<accession>A0A6N4VFG4</accession>
<evidence type="ECO:0000256" key="11">
    <source>
        <dbReference type="ARBA" id="ARBA00023285"/>
    </source>
</evidence>
<keyword evidence="11 13" id="KW-0170">Cobalt</keyword>
<dbReference type="KEGG" id="mpof:MPOR_54520"/>
<evidence type="ECO:0000256" key="3">
    <source>
        <dbReference type="ARBA" id="ARBA00022426"/>
    </source>
</evidence>
<organism evidence="14 15">
    <name type="scientific">Mycolicibacterium poriferae</name>
    <dbReference type="NCBI Taxonomy" id="39694"/>
    <lineage>
        <taxon>Bacteria</taxon>
        <taxon>Bacillati</taxon>
        <taxon>Actinomycetota</taxon>
        <taxon>Actinomycetes</taxon>
        <taxon>Mycobacteriales</taxon>
        <taxon>Mycobacteriaceae</taxon>
        <taxon>Mycolicibacterium</taxon>
    </lineage>
</organism>
<evidence type="ECO:0000313" key="14">
    <source>
        <dbReference type="EMBL" id="BBX54426.1"/>
    </source>
</evidence>
<keyword evidence="9 13" id="KW-0406">Ion transport</keyword>
<keyword evidence="5 13" id="KW-1003">Cell membrane</keyword>
<evidence type="ECO:0000256" key="10">
    <source>
        <dbReference type="ARBA" id="ARBA00023136"/>
    </source>
</evidence>
<comment type="function">
    <text evidence="13">Part of the energy-coupling factor (ECF) transporter complex CbiMNOQ involved in cobalt import.</text>
</comment>
<dbReference type="NCBIfam" id="NF006184">
    <property type="entry name" value="PRK08319.1"/>
    <property type="match status" value="1"/>
</dbReference>
<dbReference type="PANTHER" id="PTHR43627:SF1">
    <property type="entry name" value="COBALT TRANSPORT PROTEIN CBIM"/>
    <property type="match status" value="1"/>
</dbReference>
<feature type="transmembrane region" description="Helical" evidence="13">
    <location>
        <begin position="200"/>
        <end position="230"/>
    </location>
</feature>
<dbReference type="InterPro" id="IPR002751">
    <property type="entry name" value="CbiM/NikMN"/>
</dbReference>